<evidence type="ECO:0000313" key="2">
    <source>
        <dbReference type="Proteomes" id="UP000593579"/>
    </source>
</evidence>
<protein>
    <submittedName>
        <fullName evidence="1">Uncharacterized protein</fullName>
    </submittedName>
</protein>
<dbReference type="EMBL" id="JABEZY010000012">
    <property type="protein sequence ID" value="MBA0750800.1"/>
    <property type="molecule type" value="Genomic_DNA"/>
</dbReference>
<evidence type="ECO:0000313" key="1">
    <source>
        <dbReference type="EMBL" id="MBA0750800.1"/>
    </source>
</evidence>
<dbReference type="Proteomes" id="UP000593579">
    <property type="component" value="Unassembled WGS sequence"/>
</dbReference>
<reference evidence="1 2" key="1">
    <citation type="journal article" date="2019" name="Genome Biol. Evol.">
        <title>Insights into the evolution of the New World diploid cottons (Gossypium, subgenus Houzingenia) based on genome sequencing.</title>
        <authorList>
            <person name="Grover C.E."/>
            <person name="Arick M.A. 2nd"/>
            <person name="Thrash A."/>
            <person name="Conover J.L."/>
            <person name="Sanders W.S."/>
            <person name="Peterson D.G."/>
            <person name="Frelichowski J.E."/>
            <person name="Scheffler J.A."/>
            <person name="Scheffler B.E."/>
            <person name="Wendel J.F."/>
        </authorList>
    </citation>
    <scope>NUCLEOTIDE SEQUENCE [LARGE SCALE GENOMIC DNA]</scope>
    <source>
        <strain evidence="1">5</strain>
        <tissue evidence="1">Leaf</tissue>
    </source>
</reference>
<sequence>MVVGLDQIKTASNAMLMQRCTLRRMVPHILWDHSRAFIQGFSYLFPFTLDPCMTELLATQEILLWLKDEHFDNVLIELFCKYAIVALCLSTLNFSEFGVILQDC</sequence>
<dbReference type="AlphaFoldDB" id="A0A7J9CQL4"/>
<dbReference type="OrthoDB" id="943216at2759"/>
<keyword evidence="2" id="KW-1185">Reference proteome</keyword>
<gene>
    <name evidence="1" type="ORF">Gogos_002185</name>
</gene>
<name>A0A7J9CQL4_GOSGO</name>
<proteinExistence type="predicted"/>
<feature type="non-terminal residue" evidence="1">
    <location>
        <position position="104"/>
    </location>
</feature>
<comment type="caution">
    <text evidence="1">The sequence shown here is derived from an EMBL/GenBank/DDBJ whole genome shotgun (WGS) entry which is preliminary data.</text>
</comment>
<accession>A0A7J9CQL4</accession>
<organism evidence="1 2">
    <name type="scientific">Gossypium gossypioides</name>
    <name type="common">Mexican cotton</name>
    <name type="synonym">Selera gossypioides</name>
    <dbReference type="NCBI Taxonomy" id="34282"/>
    <lineage>
        <taxon>Eukaryota</taxon>
        <taxon>Viridiplantae</taxon>
        <taxon>Streptophyta</taxon>
        <taxon>Embryophyta</taxon>
        <taxon>Tracheophyta</taxon>
        <taxon>Spermatophyta</taxon>
        <taxon>Magnoliopsida</taxon>
        <taxon>eudicotyledons</taxon>
        <taxon>Gunneridae</taxon>
        <taxon>Pentapetalae</taxon>
        <taxon>rosids</taxon>
        <taxon>malvids</taxon>
        <taxon>Malvales</taxon>
        <taxon>Malvaceae</taxon>
        <taxon>Malvoideae</taxon>
        <taxon>Gossypium</taxon>
    </lineage>
</organism>